<comment type="similarity">
    <text evidence="2">Belongs to the GST superfamily. Tau family.</text>
</comment>
<comment type="catalytic activity">
    <reaction evidence="3">
        <text>RX + glutathione = an S-substituted glutathione + a halide anion + H(+)</text>
        <dbReference type="Rhea" id="RHEA:16437"/>
        <dbReference type="ChEBI" id="CHEBI:15378"/>
        <dbReference type="ChEBI" id="CHEBI:16042"/>
        <dbReference type="ChEBI" id="CHEBI:17792"/>
        <dbReference type="ChEBI" id="CHEBI:57925"/>
        <dbReference type="ChEBI" id="CHEBI:90779"/>
        <dbReference type="EC" id="2.5.1.18"/>
    </reaction>
</comment>
<dbReference type="EC" id="2.5.1.18" evidence="3"/>
<evidence type="ECO:0000313" key="6">
    <source>
        <dbReference type="Proteomes" id="UP000436088"/>
    </source>
</evidence>
<sequence>MRVKIALNEKGLQYEARPKDLFGGKSELLLNSNPIYKKVPVFLHDGKPLCESTIIVSCIDETRSSPPLPPPCSYGRAQALFWAYYIDKKAVFDACGNIWRCKGEVPLEAKNEFIEILKQLEAYY</sequence>
<keyword evidence="6" id="KW-1185">Reference proteome</keyword>
<dbReference type="GO" id="GO:0006749">
    <property type="term" value="P:glutathione metabolic process"/>
    <property type="evidence" value="ECO:0007669"/>
    <property type="project" value="TreeGrafter"/>
</dbReference>
<keyword evidence="3" id="KW-0808">Transferase</keyword>
<dbReference type="GO" id="GO:0004364">
    <property type="term" value="F:glutathione transferase activity"/>
    <property type="evidence" value="ECO:0007669"/>
    <property type="project" value="UniProtKB-UniRule"/>
</dbReference>
<evidence type="ECO:0000256" key="3">
    <source>
        <dbReference type="RuleBase" id="RU369102"/>
    </source>
</evidence>
<dbReference type="SUPFAM" id="SSF52833">
    <property type="entry name" value="Thioredoxin-like"/>
    <property type="match status" value="1"/>
</dbReference>
<keyword evidence="3" id="KW-0963">Cytoplasm</keyword>
<dbReference type="Gene3D" id="3.40.30.10">
    <property type="entry name" value="Glutaredoxin"/>
    <property type="match status" value="1"/>
</dbReference>
<evidence type="ECO:0000256" key="1">
    <source>
        <dbReference type="ARBA" id="ARBA00022575"/>
    </source>
</evidence>
<dbReference type="InterPro" id="IPR045073">
    <property type="entry name" value="Omega/Tau-like"/>
</dbReference>
<comment type="function">
    <text evidence="3">Is involved in the conjugation of reduced glutathione to a wide number of exogenous and endogenous hydrophobic electrophiles.</text>
</comment>
<dbReference type="PANTHER" id="PTHR11260:SF547">
    <property type="entry name" value="GLUTATHIONE S-TRANSFERASE"/>
    <property type="match status" value="1"/>
</dbReference>
<evidence type="ECO:0000256" key="2">
    <source>
        <dbReference type="ARBA" id="ARBA00025743"/>
    </source>
</evidence>
<keyword evidence="1" id="KW-0216">Detoxification</keyword>
<evidence type="ECO:0000259" key="4">
    <source>
        <dbReference type="PROSITE" id="PS50404"/>
    </source>
</evidence>
<dbReference type="Proteomes" id="UP000436088">
    <property type="component" value="Unassembled WGS sequence"/>
</dbReference>
<dbReference type="Pfam" id="PF02798">
    <property type="entry name" value="GST_N"/>
    <property type="match status" value="1"/>
</dbReference>
<comment type="subcellular location">
    <subcellularLocation>
        <location evidence="3">Cytoplasm</location>
        <location evidence="3">Cytosol</location>
    </subcellularLocation>
</comment>
<protein>
    <recommendedName>
        <fullName evidence="3">Glutathione S-transferase</fullName>
        <ecNumber evidence="3">2.5.1.18</ecNumber>
    </recommendedName>
</protein>
<name>A0A6A2ZVR4_HIBSY</name>
<dbReference type="PROSITE" id="PS50404">
    <property type="entry name" value="GST_NTER"/>
    <property type="match status" value="1"/>
</dbReference>
<evidence type="ECO:0000313" key="5">
    <source>
        <dbReference type="EMBL" id="KAE8696054.1"/>
    </source>
</evidence>
<dbReference type="Gene3D" id="1.20.1050.10">
    <property type="match status" value="1"/>
</dbReference>
<dbReference type="PANTHER" id="PTHR11260">
    <property type="entry name" value="GLUTATHIONE S-TRANSFERASE, GST, SUPERFAMILY, GST DOMAIN CONTAINING"/>
    <property type="match status" value="1"/>
</dbReference>
<dbReference type="InterPro" id="IPR004045">
    <property type="entry name" value="Glutathione_S-Trfase_N"/>
</dbReference>
<dbReference type="GO" id="GO:0009407">
    <property type="term" value="P:toxin catabolic process"/>
    <property type="evidence" value="ECO:0007669"/>
    <property type="project" value="UniProtKB-ARBA"/>
</dbReference>
<dbReference type="GO" id="GO:0005829">
    <property type="term" value="C:cytosol"/>
    <property type="evidence" value="ECO:0007669"/>
    <property type="project" value="UniProtKB-SubCell"/>
</dbReference>
<organism evidence="5 6">
    <name type="scientific">Hibiscus syriacus</name>
    <name type="common">Rose of Sharon</name>
    <dbReference type="NCBI Taxonomy" id="106335"/>
    <lineage>
        <taxon>Eukaryota</taxon>
        <taxon>Viridiplantae</taxon>
        <taxon>Streptophyta</taxon>
        <taxon>Embryophyta</taxon>
        <taxon>Tracheophyta</taxon>
        <taxon>Spermatophyta</taxon>
        <taxon>Magnoliopsida</taxon>
        <taxon>eudicotyledons</taxon>
        <taxon>Gunneridae</taxon>
        <taxon>Pentapetalae</taxon>
        <taxon>rosids</taxon>
        <taxon>malvids</taxon>
        <taxon>Malvales</taxon>
        <taxon>Malvaceae</taxon>
        <taxon>Malvoideae</taxon>
        <taxon>Hibiscus</taxon>
    </lineage>
</organism>
<accession>A0A6A2ZVR4</accession>
<dbReference type="AlphaFoldDB" id="A0A6A2ZVR4"/>
<gene>
    <name evidence="5" type="ORF">F3Y22_tig00110677pilonHSYRG00069</name>
</gene>
<dbReference type="InterPro" id="IPR036249">
    <property type="entry name" value="Thioredoxin-like_sf"/>
</dbReference>
<reference evidence="5" key="1">
    <citation type="submission" date="2019-09" db="EMBL/GenBank/DDBJ databases">
        <title>Draft genome information of white flower Hibiscus syriacus.</title>
        <authorList>
            <person name="Kim Y.-M."/>
        </authorList>
    </citation>
    <scope>NUCLEOTIDE SEQUENCE [LARGE SCALE GENOMIC DNA]</scope>
    <source>
        <strain evidence="5">YM2019G1</strain>
    </source>
</reference>
<dbReference type="EMBL" id="VEPZ02001070">
    <property type="protein sequence ID" value="KAE8696054.1"/>
    <property type="molecule type" value="Genomic_DNA"/>
</dbReference>
<comment type="caution">
    <text evidence="5">The sequence shown here is derived from an EMBL/GenBank/DDBJ whole genome shotgun (WGS) entry which is preliminary data.</text>
</comment>
<proteinExistence type="inferred from homology"/>
<feature type="domain" description="GST N-terminal" evidence="4">
    <location>
        <begin position="1"/>
        <end position="67"/>
    </location>
</feature>